<reference evidence="3" key="1">
    <citation type="submission" date="2014-03" db="EMBL/GenBank/DDBJ databases">
        <authorList>
            <person name="Aksoy S."/>
            <person name="Warren W."/>
            <person name="Wilson R.K."/>
        </authorList>
    </citation>
    <scope>NUCLEOTIDE SEQUENCE [LARGE SCALE GENOMIC DNA]</scope>
    <source>
        <strain evidence="3">IAEA</strain>
    </source>
</reference>
<evidence type="ECO:0000313" key="3">
    <source>
        <dbReference type="Proteomes" id="UP000091820"/>
    </source>
</evidence>
<dbReference type="AlphaFoldDB" id="A0A1A9WG53"/>
<organism evidence="2 3">
    <name type="scientific">Glossina brevipalpis</name>
    <dbReference type="NCBI Taxonomy" id="37001"/>
    <lineage>
        <taxon>Eukaryota</taxon>
        <taxon>Metazoa</taxon>
        <taxon>Ecdysozoa</taxon>
        <taxon>Arthropoda</taxon>
        <taxon>Hexapoda</taxon>
        <taxon>Insecta</taxon>
        <taxon>Pterygota</taxon>
        <taxon>Neoptera</taxon>
        <taxon>Endopterygota</taxon>
        <taxon>Diptera</taxon>
        <taxon>Brachycera</taxon>
        <taxon>Muscomorpha</taxon>
        <taxon>Hippoboscoidea</taxon>
        <taxon>Glossinidae</taxon>
        <taxon>Glossina</taxon>
    </lineage>
</organism>
<reference evidence="2" key="2">
    <citation type="submission" date="2020-05" db="UniProtKB">
        <authorList>
            <consortium name="EnsemblMetazoa"/>
        </authorList>
    </citation>
    <scope>IDENTIFICATION</scope>
    <source>
        <strain evidence="2">IAEA</strain>
    </source>
</reference>
<protein>
    <submittedName>
        <fullName evidence="2">Uncharacterized protein</fullName>
    </submittedName>
</protein>
<evidence type="ECO:0000313" key="2">
    <source>
        <dbReference type="EnsemblMetazoa" id="GBRI018535-PA"/>
    </source>
</evidence>
<name>A0A1A9WG53_9MUSC</name>
<dbReference type="EnsemblMetazoa" id="GBRI018535-RA">
    <property type="protein sequence ID" value="GBRI018535-PA"/>
    <property type="gene ID" value="GBRI018535"/>
</dbReference>
<keyword evidence="3" id="KW-1185">Reference proteome</keyword>
<dbReference type="Proteomes" id="UP000091820">
    <property type="component" value="Unassembled WGS sequence"/>
</dbReference>
<keyword evidence="1" id="KW-0812">Transmembrane</keyword>
<feature type="transmembrane region" description="Helical" evidence="1">
    <location>
        <begin position="64"/>
        <end position="85"/>
    </location>
</feature>
<sequence>MNHIFVLQFGSISQIILQNHINPTGLSISELPIQRERVTPSFIVIGLMSLTIAAYLQVQNLKLKAILLCTAFNNAAIAAILLINISKINRFSKQHLSNLNFK</sequence>
<proteinExistence type="predicted"/>
<keyword evidence="1" id="KW-0472">Membrane</keyword>
<evidence type="ECO:0000256" key="1">
    <source>
        <dbReference type="SAM" id="Phobius"/>
    </source>
</evidence>
<dbReference type="VEuPathDB" id="VectorBase:GBRI018535"/>
<feature type="transmembrane region" description="Helical" evidence="1">
    <location>
        <begin position="38"/>
        <end position="58"/>
    </location>
</feature>
<keyword evidence="1" id="KW-1133">Transmembrane helix</keyword>
<accession>A0A1A9WG53</accession>